<dbReference type="Gene3D" id="1.10.10.10">
    <property type="entry name" value="Winged helix-like DNA-binding domain superfamily/Winged helix DNA-binding domain"/>
    <property type="match status" value="1"/>
</dbReference>
<dbReference type="SUPFAM" id="SSF46689">
    <property type="entry name" value="Homeodomain-like"/>
    <property type="match status" value="1"/>
</dbReference>
<keyword evidence="2" id="KW-1185">Reference proteome</keyword>
<protein>
    <recommendedName>
        <fullName evidence="3">DUF433 domain-containing protein</fullName>
    </recommendedName>
</protein>
<dbReference type="InterPro" id="IPR007367">
    <property type="entry name" value="DUF433"/>
</dbReference>
<evidence type="ECO:0000313" key="1">
    <source>
        <dbReference type="EMBL" id="GGH34514.1"/>
    </source>
</evidence>
<sequence length="105" mass="11708">MLNAKNLLICYYNVVTFFKMERKKNMGINEIVTIDPEILSGQPVFSGTRVSIDSLFDHLEAGVSLDDFLDDFPSVTRDQAVALLEAANKLLSSKHIEQLFEAVTG</sequence>
<reference evidence="2" key="1">
    <citation type="journal article" date="2019" name="Int. J. Syst. Evol. Microbiol.">
        <title>The Global Catalogue of Microorganisms (GCM) 10K type strain sequencing project: providing services to taxonomists for standard genome sequencing and annotation.</title>
        <authorList>
            <consortium name="The Broad Institute Genomics Platform"/>
            <consortium name="The Broad Institute Genome Sequencing Center for Infectious Disease"/>
            <person name="Wu L."/>
            <person name="Ma J."/>
        </authorList>
    </citation>
    <scope>NUCLEOTIDE SEQUENCE [LARGE SCALE GENOMIC DNA]</scope>
    <source>
        <strain evidence="2">CGMCC 1.15288</strain>
    </source>
</reference>
<dbReference type="EMBL" id="BMIA01000002">
    <property type="protein sequence ID" value="GGH34514.1"/>
    <property type="molecule type" value="Genomic_DNA"/>
</dbReference>
<dbReference type="PANTHER" id="PTHR34849:SF3">
    <property type="entry name" value="SSR2962 PROTEIN"/>
    <property type="match status" value="1"/>
</dbReference>
<accession>A0ABQ1YQZ4</accession>
<gene>
    <name evidence="1" type="ORF">GCM10007423_25450</name>
</gene>
<evidence type="ECO:0000313" key="2">
    <source>
        <dbReference type="Proteomes" id="UP000600214"/>
    </source>
</evidence>
<organism evidence="1 2">
    <name type="scientific">Dyadobacter endophyticus</name>
    <dbReference type="NCBI Taxonomy" id="1749036"/>
    <lineage>
        <taxon>Bacteria</taxon>
        <taxon>Pseudomonadati</taxon>
        <taxon>Bacteroidota</taxon>
        <taxon>Cytophagia</taxon>
        <taxon>Cytophagales</taxon>
        <taxon>Spirosomataceae</taxon>
        <taxon>Dyadobacter</taxon>
    </lineage>
</organism>
<dbReference type="Proteomes" id="UP000600214">
    <property type="component" value="Unassembled WGS sequence"/>
</dbReference>
<dbReference type="InterPro" id="IPR009057">
    <property type="entry name" value="Homeodomain-like_sf"/>
</dbReference>
<dbReference type="Pfam" id="PF04255">
    <property type="entry name" value="DUF433"/>
    <property type="match status" value="1"/>
</dbReference>
<proteinExistence type="predicted"/>
<name>A0ABQ1YQZ4_9BACT</name>
<comment type="caution">
    <text evidence="1">The sequence shown here is derived from an EMBL/GenBank/DDBJ whole genome shotgun (WGS) entry which is preliminary data.</text>
</comment>
<dbReference type="InterPro" id="IPR036388">
    <property type="entry name" value="WH-like_DNA-bd_sf"/>
</dbReference>
<evidence type="ECO:0008006" key="3">
    <source>
        <dbReference type="Google" id="ProtNLM"/>
    </source>
</evidence>
<dbReference type="PANTHER" id="PTHR34849">
    <property type="entry name" value="SSL5025 PROTEIN"/>
    <property type="match status" value="1"/>
</dbReference>